<evidence type="ECO:0000313" key="3">
    <source>
        <dbReference type="Proteomes" id="UP000290572"/>
    </source>
</evidence>
<name>A0A498MA44_LABRO</name>
<proteinExistence type="predicted"/>
<keyword evidence="3" id="KW-1185">Reference proteome</keyword>
<dbReference type="AlphaFoldDB" id="A0A498MA44"/>
<comment type="caution">
    <text evidence="2">The sequence shown here is derived from an EMBL/GenBank/DDBJ whole genome shotgun (WGS) entry which is preliminary data.</text>
</comment>
<organism evidence="2 3">
    <name type="scientific">Labeo rohita</name>
    <name type="common">Indian major carp</name>
    <name type="synonym">Cyprinus rohita</name>
    <dbReference type="NCBI Taxonomy" id="84645"/>
    <lineage>
        <taxon>Eukaryota</taxon>
        <taxon>Metazoa</taxon>
        <taxon>Chordata</taxon>
        <taxon>Craniata</taxon>
        <taxon>Vertebrata</taxon>
        <taxon>Euteleostomi</taxon>
        <taxon>Actinopterygii</taxon>
        <taxon>Neopterygii</taxon>
        <taxon>Teleostei</taxon>
        <taxon>Ostariophysi</taxon>
        <taxon>Cypriniformes</taxon>
        <taxon>Cyprinidae</taxon>
        <taxon>Labeoninae</taxon>
        <taxon>Labeonini</taxon>
        <taxon>Labeo</taxon>
    </lineage>
</organism>
<sequence length="105" mass="11880">MGRGIIRMSVTNSYGGSATDPRIDPLKERLQNCMTWQSTGNKDKNFKNSNACHQNNREKDSKTIFFNTVASTQLQWISDEILAFCVDVVMLNLSKQGQMFDLTVV</sequence>
<dbReference type="EMBL" id="QBIY01012906">
    <property type="protein sequence ID" value="RXN14487.1"/>
    <property type="molecule type" value="Genomic_DNA"/>
</dbReference>
<reference evidence="2 3" key="1">
    <citation type="submission" date="2018-03" db="EMBL/GenBank/DDBJ databases">
        <title>Draft genome sequence of Rohu Carp (Labeo rohita).</title>
        <authorList>
            <person name="Das P."/>
            <person name="Kushwaha B."/>
            <person name="Joshi C.G."/>
            <person name="Kumar D."/>
            <person name="Nagpure N.S."/>
            <person name="Sahoo L."/>
            <person name="Das S.P."/>
            <person name="Bit A."/>
            <person name="Patnaik S."/>
            <person name="Meher P.K."/>
            <person name="Jayasankar P."/>
            <person name="Koringa P.G."/>
            <person name="Patel N.V."/>
            <person name="Hinsu A.T."/>
            <person name="Kumar R."/>
            <person name="Pandey M."/>
            <person name="Agarwal S."/>
            <person name="Srivastava S."/>
            <person name="Singh M."/>
            <person name="Iquebal M.A."/>
            <person name="Jaiswal S."/>
            <person name="Angadi U.B."/>
            <person name="Kumar N."/>
            <person name="Raza M."/>
            <person name="Shah T.M."/>
            <person name="Rai A."/>
            <person name="Jena J.K."/>
        </authorList>
    </citation>
    <scope>NUCLEOTIDE SEQUENCE [LARGE SCALE GENOMIC DNA]</scope>
    <source>
        <strain evidence="2">DASCIFA01</strain>
        <tissue evidence="2">Testis</tissue>
    </source>
</reference>
<accession>A0A498MA44</accession>
<dbReference type="EMBL" id="QBIY01012734">
    <property type="protein sequence ID" value="RXN17909.1"/>
    <property type="molecule type" value="Genomic_DNA"/>
</dbReference>
<evidence type="ECO:0000313" key="2">
    <source>
        <dbReference type="EMBL" id="RXN17909.1"/>
    </source>
</evidence>
<gene>
    <name evidence="1" type="ORF">ROHU_009095</name>
    <name evidence="2" type="ORF">ROHU_026513</name>
</gene>
<protein>
    <submittedName>
        <fullName evidence="2">Uncharacterized protein</fullName>
    </submittedName>
</protein>
<dbReference type="Proteomes" id="UP000290572">
    <property type="component" value="Unassembled WGS sequence"/>
</dbReference>
<evidence type="ECO:0000313" key="1">
    <source>
        <dbReference type="EMBL" id="RXN14487.1"/>
    </source>
</evidence>